<dbReference type="InterPro" id="IPR036465">
    <property type="entry name" value="vWFA_dom_sf"/>
</dbReference>
<evidence type="ECO:0000313" key="2">
    <source>
        <dbReference type="Proteomes" id="UP000001477"/>
    </source>
</evidence>
<evidence type="ECO:0008006" key="3">
    <source>
        <dbReference type="Google" id="ProtNLM"/>
    </source>
</evidence>
<organism evidence="1 2">
    <name type="scientific">Agathobacter rectalis (strain ATCC 33656 / DSM 3377 / JCM 17463 / KCTC 5835 / VPI 0990)</name>
    <name type="common">Eubacterium rectale</name>
    <dbReference type="NCBI Taxonomy" id="515619"/>
    <lineage>
        <taxon>Bacteria</taxon>
        <taxon>Bacillati</taxon>
        <taxon>Bacillota</taxon>
        <taxon>Clostridia</taxon>
        <taxon>Lachnospirales</taxon>
        <taxon>Lachnospiraceae</taxon>
        <taxon>Agathobacter</taxon>
    </lineage>
</organism>
<sequence>MEHMEEQDIKEAKRARNFIWMAACDYDIEPLFLAFAPDGSADIYLNLIIGLEYKWYEHDKIDALFNQLTGKNATLYEGLLWIGLENVLYEKERQTRPALYDLRLEYAKKSLAGVNKNREYSRIDIIRNAHCRRILGKPSGLCKEDEEILHAFCFTPDMTTDEIIEKTRENLWKYFSYKPIKVVKPQGIYFLQKVAGAFHSIGKVSTQYVRANSFYDKNMASDTAALSMEHSKRYLLQFALQKDPIEAKRYVTACFGKSMYSDRQQAEMEKKLCVGNHKNCHLLFTRGISSEKKQTVPDEIDNKRERREILAFKKETAMQYDKNKEHFEKNMAVYQNSIRRLTESLRMHLETADETFMDASTHGRIKPSRVWKALYLDNPRVFERKDEVETPGFSVDILMDASSSRKQMQQKIAAQAYVLSKSLTNCGIPVQIYSYCSIRGYTVMHIFKEYDDYGVEDELFHFVAAGNNRDGLALRAASHLMELSPKPKKLLFMFSDASPQDDQIAGEGAFYKDREYTDALAVKDTVNEVQRLKNHGIDVIGIFMGSAHDSELATKIFGRSLVKIKSINEFADAVGRVLNEILN</sequence>
<dbReference type="EMBL" id="CP001107">
    <property type="protein sequence ID" value="ACR76016.1"/>
    <property type="molecule type" value="Genomic_DNA"/>
</dbReference>
<dbReference type="InterPro" id="IPR051928">
    <property type="entry name" value="NorD/CobT"/>
</dbReference>
<dbReference type="SUPFAM" id="SSF53300">
    <property type="entry name" value="vWA-like"/>
    <property type="match status" value="1"/>
</dbReference>
<dbReference type="Proteomes" id="UP000001477">
    <property type="component" value="Chromosome"/>
</dbReference>
<dbReference type="PANTHER" id="PTHR41248">
    <property type="entry name" value="NORD PROTEIN"/>
    <property type="match status" value="1"/>
</dbReference>
<dbReference type="PaxDb" id="515619-EUBREC_2277"/>
<dbReference type="HOGENOM" id="CLU_033787_1_0_9"/>
<accession>C4ZD53</accession>
<dbReference type="PANTHER" id="PTHR41248:SF1">
    <property type="entry name" value="NORD PROTEIN"/>
    <property type="match status" value="1"/>
</dbReference>
<dbReference type="Gene3D" id="3.40.50.410">
    <property type="entry name" value="von Willebrand factor, type A domain"/>
    <property type="match status" value="1"/>
</dbReference>
<dbReference type="STRING" id="515619.EUBREC_2277"/>
<gene>
    <name evidence="1" type="ordered locus">EUBREC_2277</name>
</gene>
<name>C4ZD53_AGARV</name>
<reference evidence="1 2" key="1">
    <citation type="journal article" date="2009" name="Proc. Natl. Acad. Sci. U.S.A.">
        <title>Characterizing a model human gut microbiota composed of members of its two dominant bacterial phyla.</title>
        <authorList>
            <person name="Mahowald M.A."/>
            <person name="Rey F.E."/>
            <person name="Seedorf H."/>
            <person name="Turnbaugh P.J."/>
            <person name="Fulton R.S."/>
            <person name="Wollam A."/>
            <person name="Shah N."/>
            <person name="Wang C."/>
            <person name="Magrini V."/>
            <person name="Wilson R.K."/>
            <person name="Cantarel B.L."/>
            <person name="Coutinho P.M."/>
            <person name="Henrissat B."/>
            <person name="Crock L.W."/>
            <person name="Russell A."/>
            <person name="Verberkmoes N.C."/>
            <person name="Hettich R.L."/>
            <person name="Gordon J.I."/>
        </authorList>
    </citation>
    <scope>NUCLEOTIDE SEQUENCE [LARGE SCALE GENOMIC DNA]</scope>
    <source>
        <strain evidence="2">ATCC 33656 / DSM 3377 / JCM 17463 / KCTC 5835 / LMG 30912 / VPI 0990</strain>
    </source>
</reference>
<protein>
    <recommendedName>
        <fullName evidence="3">Nitric oxide reductase activation protein</fullName>
    </recommendedName>
</protein>
<dbReference type="KEGG" id="ere:EUBREC_2277"/>
<dbReference type="AlphaFoldDB" id="C4ZD53"/>
<evidence type="ECO:0000313" key="1">
    <source>
        <dbReference type="EMBL" id="ACR76016.1"/>
    </source>
</evidence>
<proteinExistence type="predicted"/>